<dbReference type="RefSeq" id="WP_194452015.1">
    <property type="nucleotide sequence ID" value="NZ_CP063849.1"/>
</dbReference>
<dbReference type="InterPro" id="IPR027056">
    <property type="entry name" value="Gluconate_2DH_su3"/>
</dbReference>
<proteinExistence type="predicted"/>
<dbReference type="AlphaFoldDB" id="A0A7S7NV23"/>
<evidence type="ECO:0000256" key="1">
    <source>
        <dbReference type="SAM" id="SignalP"/>
    </source>
</evidence>
<dbReference type="Pfam" id="PF13618">
    <property type="entry name" value="Gluconate_2-dh3"/>
    <property type="match status" value="1"/>
</dbReference>
<sequence>MDLVTRRSLLLSALSAATLSDIAQAQQHAHSALASNAPFRYLTAADALELEALAAQIIPSGESPGAREAGCIHFIDRALETFDRDQRDLYRNGLAATQRKRAELFPQSRTIAGLENAPAIALVKAIEQTEFFKLLRTHTIMGFLAAPAWGGNQGMVGWTHIGLEHKMTFQPPFGFYDGEAK</sequence>
<dbReference type="KEGG" id="pfer:IRI77_10460"/>
<evidence type="ECO:0000313" key="2">
    <source>
        <dbReference type="EMBL" id="QOY90350.1"/>
    </source>
</evidence>
<protein>
    <submittedName>
        <fullName evidence="2">Gluconate 2-dehydrogenase subunit 3 family protein</fullName>
    </submittedName>
</protein>
<dbReference type="Proteomes" id="UP000593892">
    <property type="component" value="Chromosome"/>
</dbReference>
<organism evidence="2 3">
    <name type="scientific">Paludibaculum fermentans</name>
    <dbReference type="NCBI Taxonomy" id="1473598"/>
    <lineage>
        <taxon>Bacteria</taxon>
        <taxon>Pseudomonadati</taxon>
        <taxon>Acidobacteriota</taxon>
        <taxon>Terriglobia</taxon>
        <taxon>Bryobacterales</taxon>
        <taxon>Bryobacteraceae</taxon>
        <taxon>Paludibaculum</taxon>
    </lineage>
</organism>
<gene>
    <name evidence="2" type="ORF">IRI77_10460</name>
</gene>
<reference evidence="2 3" key="1">
    <citation type="submission" date="2020-10" db="EMBL/GenBank/DDBJ databases">
        <title>Complete genome sequence of Paludibaculum fermentans P105T, a facultatively anaerobic acidobacterium capable of dissimilatory Fe(III) reduction.</title>
        <authorList>
            <person name="Dedysh S.N."/>
            <person name="Beletsky A.V."/>
            <person name="Kulichevskaya I.S."/>
            <person name="Mardanov A.V."/>
            <person name="Ravin N.V."/>
        </authorList>
    </citation>
    <scope>NUCLEOTIDE SEQUENCE [LARGE SCALE GENOMIC DNA]</scope>
    <source>
        <strain evidence="2 3">P105</strain>
    </source>
</reference>
<feature type="chain" id="PRO_5032717901" evidence="1">
    <location>
        <begin position="26"/>
        <end position="181"/>
    </location>
</feature>
<feature type="signal peptide" evidence="1">
    <location>
        <begin position="1"/>
        <end position="25"/>
    </location>
</feature>
<keyword evidence="1" id="KW-0732">Signal</keyword>
<dbReference type="EMBL" id="CP063849">
    <property type="protein sequence ID" value="QOY90350.1"/>
    <property type="molecule type" value="Genomic_DNA"/>
</dbReference>
<evidence type="ECO:0000313" key="3">
    <source>
        <dbReference type="Proteomes" id="UP000593892"/>
    </source>
</evidence>
<keyword evidence="3" id="KW-1185">Reference proteome</keyword>
<accession>A0A7S7NV23</accession>
<name>A0A7S7NV23_PALFE</name>